<dbReference type="GO" id="GO:0032266">
    <property type="term" value="F:phosphatidylinositol-3-phosphate binding"/>
    <property type="evidence" value="ECO:0007669"/>
    <property type="project" value="TreeGrafter"/>
</dbReference>
<dbReference type="EMBL" id="LXPE01000548">
    <property type="protein sequence ID" value="OBA24603.1"/>
    <property type="molecule type" value="Genomic_DNA"/>
</dbReference>
<keyword evidence="8" id="KW-0472">Membrane</keyword>
<evidence type="ECO:0000256" key="6">
    <source>
        <dbReference type="ARBA" id="ARBA00022490"/>
    </source>
</evidence>
<keyword evidence="12" id="KW-1185">Reference proteome</keyword>
<keyword evidence="6" id="KW-0963">Cytoplasm</keyword>
<dbReference type="Pfam" id="PF19566">
    <property type="entry name" value="Snx8_BAR_dom"/>
    <property type="match status" value="1"/>
</dbReference>
<evidence type="ECO:0000256" key="9">
    <source>
        <dbReference type="SAM" id="MobiDB-lite"/>
    </source>
</evidence>
<dbReference type="Proteomes" id="UP000092321">
    <property type="component" value="Unassembled WGS sequence"/>
</dbReference>
<feature type="compositionally biased region" description="Basic and acidic residues" evidence="9">
    <location>
        <begin position="68"/>
        <end position="80"/>
    </location>
</feature>
<feature type="region of interest" description="Disordered" evidence="9">
    <location>
        <begin position="1"/>
        <end position="47"/>
    </location>
</feature>
<dbReference type="GO" id="GO:0042147">
    <property type="term" value="P:retrograde transport, endosome to Golgi"/>
    <property type="evidence" value="ECO:0007669"/>
    <property type="project" value="InterPro"/>
</dbReference>
<evidence type="ECO:0000259" key="10">
    <source>
        <dbReference type="PROSITE" id="PS50195"/>
    </source>
</evidence>
<dbReference type="AlphaFoldDB" id="A0A1B7T7B5"/>
<feature type="compositionally biased region" description="Polar residues" evidence="9">
    <location>
        <begin position="81"/>
        <end position="92"/>
    </location>
</feature>
<dbReference type="Pfam" id="PF00787">
    <property type="entry name" value="PX"/>
    <property type="match status" value="1"/>
</dbReference>
<dbReference type="Gene3D" id="3.30.1520.10">
    <property type="entry name" value="Phox-like domain"/>
    <property type="match status" value="1"/>
</dbReference>
<dbReference type="GO" id="GO:0005768">
    <property type="term" value="C:endosome"/>
    <property type="evidence" value="ECO:0007669"/>
    <property type="project" value="TreeGrafter"/>
</dbReference>
<dbReference type="InterPro" id="IPR045734">
    <property type="entry name" value="Snx8_BAR_dom"/>
</dbReference>
<name>A0A1B7T7B5_9ASCO</name>
<evidence type="ECO:0000313" key="11">
    <source>
        <dbReference type="EMBL" id="OBA24603.1"/>
    </source>
</evidence>
<evidence type="ECO:0000313" key="12">
    <source>
        <dbReference type="Proteomes" id="UP000092321"/>
    </source>
</evidence>
<evidence type="ECO:0000256" key="5">
    <source>
        <dbReference type="ARBA" id="ARBA00022448"/>
    </source>
</evidence>
<organism evidence="11 12">
    <name type="scientific">Hanseniaspora valbyensis NRRL Y-1626</name>
    <dbReference type="NCBI Taxonomy" id="766949"/>
    <lineage>
        <taxon>Eukaryota</taxon>
        <taxon>Fungi</taxon>
        <taxon>Dikarya</taxon>
        <taxon>Ascomycota</taxon>
        <taxon>Saccharomycotina</taxon>
        <taxon>Saccharomycetes</taxon>
        <taxon>Saccharomycodales</taxon>
        <taxon>Saccharomycodaceae</taxon>
        <taxon>Hanseniaspora</taxon>
    </lineage>
</organism>
<evidence type="ECO:0000256" key="3">
    <source>
        <dbReference type="ARBA" id="ARBA00010883"/>
    </source>
</evidence>
<protein>
    <recommendedName>
        <fullName evidence="4">Sorting nexin MVP1</fullName>
    </recommendedName>
</protein>
<comment type="caution">
    <text evidence="11">The sequence shown here is derived from an EMBL/GenBank/DDBJ whole genome shotgun (WGS) entry which is preliminary data.</text>
</comment>
<dbReference type="PROSITE" id="PS50195">
    <property type="entry name" value="PX"/>
    <property type="match status" value="1"/>
</dbReference>
<evidence type="ECO:0000256" key="1">
    <source>
        <dbReference type="ARBA" id="ARBA00004287"/>
    </source>
</evidence>
<proteinExistence type="inferred from homology"/>
<keyword evidence="7" id="KW-0653">Protein transport</keyword>
<evidence type="ECO:0000256" key="2">
    <source>
        <dbReference type="ARBA" id="ARBA00004496"/>
    </source>
</evidence>
<dbReference type="PANTHER" id="PTHR47554:SF1">
    <property type="entry name" value="SORTING NEXIN MVP1"/>
    <property type="match status" value="1"/>
</dbReference>
<dbReference type="PANTHER" id="PTHR47554">
    <property type="entry name" value="SORTING NEXIN MVP1"/>
    <property type="match status" value="1"/>
</dbReference>
<keyword evidence="5" id="KW-0813">Transport</keyword>
<dbReference type="SUPFAM" id="SSF64268">
    <property type="entry name" value="PX domain"/>
    <property type="match status" value="1"/>
</dbReference>
<dbReference type="GO" id="GO:0005829">
    <property type="term" value="C:cytosol"/>
    <property type="evidence" value="ECO:0007669"/>
    <property type="project" value="GOC"/>
</dbReference>
<reference evidence="12" key="1">
    <citation type="journal article" date="2016" name="Proc. Natl. Acad. Sci. U.S.A.">
        <title>Comparative genomics of biotechnologically important yeasts.</title>
        <authorList>
            <person name="Riley R."/>
            <person name="Haridas S."/>
            <person name="Wolfe K.H."/>
            <person name="Lopes M.R."/>
            <person name="Hittinger C.T."/>
            <person name="Goeker M."/>
            <person name="Salamov A.A."/>
            <person name="Wisecaver J.H."/>
            <person name="Long T.M."/>
            <person name="Calvey C.H."/>
            <person name="Aerts A.L."/>
            <person name="Barry K.W."/>
            <person name="Choi C."/>
            <person name="Clum A."/>
            <person name="Coughlan A.Y."/>
            <person name="Deshpande S."/>
            <person name="Douglass A.P."/>
            <person name="Hanson S.J."/>
            <person name="Klenk H.-P."/>
            <person name="LaButti K.M."/>
            <person name="Lapidus A."/>
            <person name="Lindquist E.A."/>
            <person name="Lipzen A.M."/>
            <person name="Meier-Kolthoff J.P."/>
            <person name="Ohm R.A."/>
            <person name="Otillar R.P."/>
            <person name="Pangilinan J.L."/>
            <person name="Peng Y."/>
            <person name="Rokas A."/>
            <person name="Rosa C.A."/>
            <person name="Scheuner C."/>
            <person name="Sibirny A.A."/>
            <person name="Slot J.C."/>
            <person name="Stielow J.B."/>
            <person name="Sun H."/>
            <person name="Kurtzman C.P."/>
            <person name="Blackwell M."/>
            <person name="Grigoriev I.V."/>
            <person name="Jeffries T.W."/>
        </authorList>
    </citation>
    <scope>NUCLEOTIDE SEQUENCE [LARGE SCALE GENOMIC DNA]</scope>
    <source>
        <strain evidence="12">NRRL Y-1626</strain>
    </source>
</reference>
<evidence type="ECO:0000256" key="4">
    <source>
        <dbReference type="ARBA" id="ARBA00014268"/>
    </source>
</evidence>
<dbReference type="InterPro" id="IPR036871">
    <property type="entry name" value="PX_dom_sf"/>
</dbReference>
<comment type="subcellular location">
    <subcellularLocation>
        <location evidence="2">Cytoplasm</location>
    </subcellularLocation>
    <subcellularLocation>
        <location evidence="1">Membrane</location>
        <topology evidence="1">Peripheral membrane protein</topology>
        <orientation evidence="1">Cytoplasmic side</orientation>
    </subcellularLocation>
</comment>
<dbReference type="InterPro" id="IPR001683">
    <property type="entry name" value="PX_dom"/>
</dbReference>
<evidence type="ECO:0000256" key="7">
    <source>
        <dbReference type="ARBA" id="ARBA00022927"/>
    </source>
</evidence>
<comment type="similarity">
    <text evidence="3">Belongs to the sorting nexin family.</text>
</comment>
<gene>
    <name evidence="11" type="ORF">HANVADRAFT_106999</name>
</gene>
<dbReference type="GO" id="GO:0006623">
    <property type="term" value="P:protein targeting to vacuole"/>
    <property type="evidence" value="ECO:0007669"/>
    <property type="project" value="TreeGrafter"/>
</dbReference>
<evidence type="ECO:0000256" key="8">
    <source>
        <dbReference type="ARBA" id="ARBA00023136"/>
    </source>
</evidence>
<sequence length="493" mass="58602">MEHTSDENPWGSNDAKPSSPIKAPNLFEFDSNKAESLPPWESNNNINKKTVNISSSVNIFEENSGSIDSKRYEENNHDSRTGNTKNKNLSTENPKKDLSEWFNDLRHDYAKFIEFSSTITIKQLEPKGLAFFKHIEYELSAVIDGNFKYVTTRRYSDFSWLLEYLIQKYPFRLLPELPPKIIPKNDLKVLKKRLDGLVHFSKIILNHPVISKNDIVDVFFQVDCEFATWRKNNKNKIDFSEEFLNLKIEQSFLTCWDKKYMVLFVKSLGTLDTQISIWEKLIQHIERHYAKQKSLFNEEFVMIQQLKELSEKEFLNDTFSLIDALDYLEIHETKTFLKDTNKCFNDLVELPKTEHYFTENFDTIISSFYILLLIFRSMKLLKERFDCLSGNNILILNDKIESNIQYLNKLIKNSPDSKSQEYDSIQKTIIRDKIELREQLNRQWLVKKCIMEEFLWFNEFNKYIKENTLSQYIKENSQFMNICTSKWIEMMEL</sequence>
<dbReference type="SMART" id="SM00312">
    <property type="entry name" value="PX"/>
    <property type="match status" value="1"/>
</dbReference>
<feature type="region of interest" description="Disordered" evidence="9">
    <location>
        <begin position="68"/>
        <end position="93"/>
    </location>
</feature>
<feature type="domain" description="PX" evidence="10">
    <location>
        <begin position="115"/>
        <end position="227"/>
    </location>
</feature>
<dbReference type="OrthoDB" id="10064318at2759"/>
<accession>A0A1B7T7B5</accession>
<dbReference type="GO" id="GO:0016020">
    <property type="term" value="C:membrane"/>
    <property type="evidence" value="ECO:0007669"/>
    <property type="project" value="UniProtKB-SubCell"/>
</dbReference>
<dbReference type="InterPro" id="IPR028662">
    <property type="entry name" value="SNX8/Mvp1"/>
</dbReference>